<sequence length="52" mass="5879">MERTATQSSAATTDGALFRFDRPSYQQMLDYSDTQFDMFADHDEAIACFCGD</sequence>
<keyword evidence="1" id="KW-0808">Transferase</keyword>
<comment type="caution">
    <text evidence="1">The sequence shown here is derived from an EMBL/GenBank/DDBJ whole genome shotgun (WGS) entry which is preliminary data.</text>
</comment>
<name>A0A0Q0EUM5_PSESX</name>
<dbReference type="EMBL" id="LJRI01000056">
    <property type="protein sequence ID" value="KPZ14086.1"/>
    <property type="molecule type" value="Genomic_DNA"/>
</dbReference>
<protein>
    <submittedName>
        <fullName evidence="1">3-phosphoshikimate 1-carboxyvinyltransferase</fullName>
    </submittedName>
</protein>
<accession>A0A0Q0EUM5</accession>
<gene>
    <name evidence="1" type="ORF">ALO94_201156</name>
</gene>
<dbReference type="GO" id="GO:0016740">
    <property type="term" value="F:transferase activity"/>
    <property type="evidence" value="ECO:0007669"/>
    <property type="project" value="UniProtKB-KW"/>
</dbReference>
<evidence type="ECO:0000313" key="1">
    <source>
        <dbReference type="EMBL" id="KPZ14086.1"/>
    </source>
</evidence>
<dbReference type="Proteomes" id="UP000050384">
    <property type="component" value="Unassembled WGS sequence"/>
</dbReference>
<reference evidence="1 2" key="1">
    <citation type="submission" date="2015-09" db="EMBL/GenBank/DDBJ databases">
        <title>Genome announcement of multiple Pseudomonas syringae strains.</title>
        <authorList>
            <person name="Thakur S."/>
            <person name="Wang P.W."/>
            <person name="Gong Y."/>
            <person name="Weir B.S."/>
            <person name="Guttman D.S."/>
        </authorList>
    </citation>
    <scope>NUCLEOTIDE SEQUENCE [LARGE SCALE GENOMIC DNA]</scope>
    <source>
        <strain evidence="1 2">ICMP16929</strain>
    </source>
</reference>
<proteinExistence type="predicted"/>
<dbReference type="AlphaFoldDB" id="A0A0Q0EUM5"/>
<organism evidence="1 2">
    <name type="scientific">Pseudomonas syringae pv. spinaceae</name>
    <dbReference type="NCBI Taxonomy" id="264459"/>
    <lineage>
        <taxon>Bacteria</taxon>
        <taxon>Pseudomonadati</taxon>
        <taxon>Pseudomonadota</taxon>
        <taxon>Gammaproteobacteria</taxon>
        <taxon>Pseudomonadales</taxon>
        <taxon>Pseudomonadaceae</taxon>
        <taxon>Pseudomonas</taxon>
        <taxon>Pseudomonas syringae</taxon>
    </lineage>
</organism>
<dbReference type="PATRIC" id="fig|264459.3.peg.2493"/>
<evidence type="ECO:0000313" key="2">
    <source>
        <dbReference type="Proteomes" id="UP000050384"/>
    </source>
</evidence>